<dbReference type="RefSeq" id="WP_188389753.1">
    <property type="nucleotide sequence ID" value="NZ_BMFK01000005.1"/>
</dbReference>
<accession>A0A917ERM4</accession>
<sequence length="150" mass="17349">MYVMREGLVEDREALYRFLGEDKKRKEGGSISPFFLVCHDDQVIGTIGYEQVEKNCLLKTFVFSATVDKMVFIKFFSYVLSLLRQKEINCVYLVTKGSATIHFFEEFGFISIEEYDLPESIQEIEHYQAAKQQKNSLLLVCDLCTNISTV</sequence>
<dbReference type="Proteomes" id="UP000605259">
    <property type="component" value="Unassembled WGS sequence"/>
</dbReference>
<name>A0A917ERM4_9BACI</name>
<dbReference type="InterPro" id="IPR016181">
    <property type="entry name" value="Acyl_CoA_acyltransferase"/>
</dbReference>
<reference evidence="1" key="1">
    <citation type="journal article" date="2014" name="Int. J. Syst. Evol. Microbiol.">
        <title>Complete genome sequence of Corynebacterium casei LMG S-19264T (=DSM 44701T), isolated from a smear-ripened cheese.</title>
        <authorList>
            <consortium name="US DOE Joint Genome Institute (JGI-PGF)"/>
            <person name="Walter F."/>
            <person name="Albersmeier A."/>
            <person name="Kalinowski J."/>
            <person name="Ruckert C."/>
        </authorList>
    </citation>
    <scope>NUCLEOTIDE SEQUENCE</scope>
    <source>
        <strain evidence="1">CGMCC 1.12698</strain>
    </source>
</reference>
<reference evidence="1" key="2">
    <citation type="submission" date="2020-09" db="EMBL/GenBank/DDBJ databases">
        <authorList>
            <person name="Sun Q."/>
            <person name="Zhou Y."/>
        </authorList>
    </citation>
    <scope>NUCLEOTIDE SEQUENCE</scope>
    <source>
        <strain evidence="1">CGMCC 1.12698</strain>
    </source>
</reference>
<evidence type="ECO:0000313" key="2">
    <source>
        <dbReference type="Proteomes" id="UP000605259"/>
    </source>
</evidence>
<keyword evidence="2" id="KW-1185">Reference proteome</keyword>
<evidence type="ECO:0000313" key="1">
    <source>
        <dbReference type="EMBL" id="GGE81995.1"/>
    </source>
</evidence>
<comment type="caution">
    <text evidence="1">The sequence shown here is derived from an EMBL/GenBank/DDBJ whole genome shotgun (WGS) entry which is preliminary data.</text>
</comment>
<dbReference type="EMBL" id="BMFK01000005">
    <property type="protein sequence ID" value="GGE81995.1"/>
    <property type="molecule type" value="Genomic_DNA"/>
</dbReference>
<dbReference type="Gene3D" id="3.40.630.30">
    <property type="match status" value="1"/>
</dbReference>
<organism evidence="1 2">
    <name type="scientific">Priestia taiwanensis</name>
    <dbReference type="NCBI Taxonomy" id="1347902"/>
    <lineage>
        <taxon>Bacteria</taxon>
        <taxon>Bacillati</taxon>
        <taxon>Bacillota</taxon>
        <taxon>Bacilli</taxon>
        <taxon>Bacillales</taxon>
        <taxon>Bacillaceae</taxon>
        <taxon>Priestia</taxon>
    </lineage>
</organism>
<protein>
    <recommendedName>
        <fullName evidence="3">N-acetyltransferase domain-containing protein</fullName>
    </recommendedName>
</protein>
<evidence type="ECO:0008006" key="3">
    <source>
        <dbReference type="Google" id="ProtNLM"/>
    </source>
</evidence>
<dbReference type="SUPFAM" id="SSF55729">
    <property type="entry name" value="Acyl-CoA N-acyltransferases (Nat)"/>
    <property type="match status" value="1"/>
</dbReference>
<proteinExistence type="predicted"/>
<dbReference type="AlphaFoldDB" id="A0A917ERM4"/>
<gene>
    <name evidence="1" type="ORF">GCM10007140_34560</name>
</gene>